<dbReference type="InterPro" id="IPR011010">
    <property type="entry name" value="DNA_brk_join_enz"/>
</dbReference>
<dbReference type="SUPFAM" id="SSF56349">
    <property type="entry name" value="DNA breaking-rejoining enzymes"/>
    <property type="match status" value="1"/>
</dbReference>
<dbReference type="InterPro" id="IPR002104">
    <property type="entry name" value="Integrase_catalytic"/>
</dbReference>
<dbReference type="SUPFAM" id="SSF54171">
    <property type="entry name" value="DNA-binding domain"/>
    <property type="match status" value="1"/>
</dbReference>
<keyword evidence="3" id="KW-0233">DNA recombination</keyword>
<dbReference type="InterPro" id="IPR010998">
    <property type="entry name" value="Integrase_recombinase_N"/>
</dbReference>
<dbReference type="InterPro" id="IPR016177">
    <property type="entry name" value="DNA-bd_dom_sf"/>
</dbReference>
<dbReference type="AlphaFoldDB" id="A0A412ENZ9"/>
<feature type="domain" description="Core-binding (CB)" evidence="7">
    <location>
        <begin position="71"/>
        <end position="153"/>
    </location>
</feature>
<evidence type="ECO:0000256" key="1">
    <source>
        <dbReference type="ARBA" id="ARBA00008857"/>
    </source>
</evidence>
<dbReference type="GO" id="GO:0008907">
    <property type="term" value="F:integrase activity"/>
    <property type="evidence" value="ECO:0007669"/>
    <property type="project" value="InterPro"/>
</dbReference>
<dbReference type="Gene3D" id="1.10.150.130">
    <property type="match status" value="1"/>
</dbReference>
<evidence type="ECO:0000256" key="3">
    <source>
        <dbReference type="ARBA" id="ARBA00023172"/>
    </source>
</evidence>
<dbReference type="InterPro" id="IPR004191">
    <property type="entry name" value="Integrase_Tn916-type_DNA-bd_N"/>
</dbReference>
<dbReference type="PANTHER" id="PTHR30349:SF41">
    <property type="entry name" value="INTEGRASE_RECOMBINASE PROTEIN MJ0367-RELATED"/>
    <property type="match status" value="1"/>
</dbReference>
<dbReference type="PROSITE" id="PS51898">
    <property type="entry name" value="TYR_RECOMBINASE"/>
    <property type="match status" value="1"/>
</dbReference>
<feature type="domain" description="Tyr recombinase" evidence="6">
    <location>
        <begin position="179"/>
        <end position="402"/>
    </location>
</feature>
<dbReference type="Pfam" id="PF00589">
    <property type="entry name" value="Phage_integrase"/>
    <property type="match status" value="1"/>
</dbReference>
<dbReference type="CDD" id="cd01189">
    <property type="entry name" value="INT_ICEBs1_C_like"/>
    <property type="match status" value="1"/>
</dbReference>
<evidence type="ECO:0000259" key="7">
    <source>
        <dbReference type="PROSITE" id="PS51900"/>
    </source>
</evidence>
<evidence type="ECO:0000259" key="6">
    <source>
        <dbReference type="PROSITE" id="PS51898"/>
    </source>
</evidence>
<accession>A0A412ENZ9</accession>
<dbReference type="InterPro" id="IPR050090">
    <property type="entry name" value="Tyrosine_recombinase_XerCD"/>
</dbReference>
<dbReference type="PROSITE" id="PS51900">
    <property type="entry name" value="CB"/>
    <property type="match status" value="1"/>
</dbReference>
<name>A0A412ENZ9_9FIRM</name>
<evidence type="ECO:0000256" key="4">
    <source>
        <dbReference type="PROSITE-ProRule" id="PRU01248"/>
    </source>
</evidence>
<evidence type="ECO:0000313" key="8">
    <source>
        <dbReference type="EMBL" id="RGR47341.1"/>
    </source>
</evidence>
<evidence type="ECO:0000256" key="5">
    <source>
        <dbReference type="SAM" id="MobiDB-lite"/>
    </source>
</evidence>
<reference evidence="8 9" key="1">
    <citation type="submission" date="2018-08" db="EMBL/GenBank/DDBJ databases">
        <title>A genome reference for cultivated species of the human gut microbiota.</title>
        <authorList>
            <person name="Zou Y."/>
            <person name="Xue W."/>
            <person name="Luo G."/>
        </authorList>
    </citation>
    <scope>NUCLEOTIDE SEQUENCE [LARGE SCALE GENOMIC DNA]</scope>
    <source>
        <strain evidence="8 9">AF25-21</strain>
    </source>
</reference>
<organism evidence="8 9">
    <name type="scientific">Blautia obeum</name>
    <dbReference type="NCBI Taxonomy" id="40520"/>
    <lineage>
        <taxon>Bacteria</taxon>
        <taxon>Bacillati</taxon>
        <taxon>Bacillota</taxon>
        <taxon>Clostridia</taxon>
        <taxon>Lachnospirales</taxon>
        <taxon>Lachnospiraceae</taxon>
        <taxon>Blautia</taxon>
    </lineage>
</organism>
<dbReference type="RefSeq" id="WP_117963913.1">
    <property type="nucleotide sequence ID" value="NZ_QRUH01000011.1"/>
</dbReference>
<proteinExistence type="inferred from homology"/>
<evidence type="ECO:0000313" key="9">
    <source>
        <dbReference type="Proteomes" id="UP000285839"/>
    </source>
</evidence>
<sequence length="411" mass="48268">MAKVRKDLRGRSLRKGEVQRSSDKRYMYTYTDPMGRRKFIYANDLTELREKEAKLMKDQLDGLDLYVAGKASVNDTFDRYMSTKYNLRESTRSSYFYTYDHYVRDTFGNKRIAEIKYSDVLQFYYYLLNEVKISLGTLDTVHCLLHPTFQLAVRDEIIRNNPTDGVMKEISRESGKNRGIRHALTVEQQRAFMEYIANHPIYYHWWPMFTVLLGTGCRIGEALGLRWQDLDYDRRTISINHSLSYYQKPENNKSVLRISKPKTEAGIRTIPMLDVVKDAFEMLYEEQLENGFNETEIDGMSGFIFCNRFGTVPNPQTVNHTIKRIANSYNADEVVRAKKERRDPIILPNFSCHHLRHTFCTRLCENETNLKVIQSIMGHRNIETTMDIYAEATEEKKQESFENLATKLDVF</sequence>
<dbReference type="Proteomes" id="UP000285839">
    <property type="component" value="Unassembled WGS sequence"/>
</dbReference>
<dbReference type="Pfam" id="PF02920">
    <property type="entry name" value="Integrase_DNA"/>
    <property type="match status" value="1"/>
</dbReference>
<comment type="similarity">
    <text evidence="1">Belongs to the 'phage' integrase family.</text>
</comment>
<dbReference type="GO" id="GO:0003677">
    <property type="term" value="F:DNA binding"/>
    <property type="evidence" value="ECO:0007669"/>
    <property type="project" value="UniProtKB-UniRule"/>
</dbReference>
<dbReference type="EMBL" id="QRUH01000011">
    <property type="protein sequence ID" value="RGR47341.1"/>
    <property type="molecule type" value="Genomic_DNA"/>
</dbReference>
<dbReference type="PANTHER" id="PTHR30349">
    <property type="entry name" value="PHAGE INTEGRASE-RELATED"/>
    <property type="match status" value="1"/>
</dbReference>
<dbReference type="Gene3D" id="3.30.160.60">
    <property type="entry name" value="Classic Zinc Finger"/>
    <property type="match status" value="1"/>
</dbReference>
<evidence type="ECO:0000256" key="2">
    <source>
        <dbReference type="ARBA" id="ARBA00023125"/>
    </source>
</evidence>
<comment type="caution">
    <text evidence="8">The sequence shown here is derived from an EMBL/GenBank/DDBJ whole genome shotgun (WGS) entry which is preliminary data.</text>
</comment>
<keyword evidence="2 4" id="KW-0238">DNA-binding</keyword>
<dbReference type="InterPro" id="IPR013762">
    <property type="entry name" value="Integrase-like_cat_sf"/>
</dbReference>
<dbReference type="GO" id="GO:0006310">
    <property type="term" value="P:DNA recombination"/>
    <property type="evidence" value="ECO:0007669"/>
    <property type="project" value="UniProtKB-KW"/>
</dbReference>
<dbReference type="Gene3D" id="1.10.443.10">
    <property type="entry name" value="Intergrase catalytic core"/>
    <property type="match status" value="1"/>
</dbReference>
<feature type="region of interest" description="Disordered" evidence="5">
    <location>
        <begin position="1"/>
        <end position="20"/>
    </location>
</feature>
<protein>
    <submittedName>
        <fullName evidence="8">Site-specific integrase</fullName>
    </submittedName>
</protein>
<gene>
    <name evidence="8" type="ORF">DWY46_13485</name>
</gene>
<dbReference type="InterPro" id="IPR044068">
    <property type="entry name" value="CB"/>
</dbReference>